<dbReference type="Proteomes" id="UP000604046">
    <property type="component" value="Unassembled WGS sequence"/>
</dbReference>
<comment type="caution">
    <text evidence="1">The sequence shown here is derived from an EMBL/GenBank/DDBJ whole genome shotgun (WGS) entry which is preliminary data.</text>
</comment>
<name>A0A812USG5_9DINO</name>
<dbReference type="AlphaFoldDB" id="A0A812USG5"/>
<evidence type="ECO:0000313" key="2">
    <source>
        <dbReference type="Proteomes" id="UP000604046"/>
    </source>
</evidence>
<protein>
    <submittedName>
        <fullName evidence="1">Uncharacterized protein</fullName>
    </submittedName>
</protein>
<dbReference type="EMBL" id="CAJNDS010002759">
    <property type="protein sequence ID" value="CAE7587695.1"/>
    <property type="molecule type" value="Genomic_DNA"/>
</dbReference>
<gene>
    <name evidence="1" type="ORF">SNAT2548_LOCUS33494</name>
</gene>
<organism evidence="1 2">
    <name type="scientific">Symbiodinium natans</name>
    <dbReference type="NCBI Taxonomy" id="878477"/>
    <lineage>
        <taxon>Eukaryota</taxon>
        <taxon>Sar</taxon>
        <taxon>Alveolata</taxon>
        <taxon>Dinophyceae</taxon>
        <taxon>Suessiales</taxon>
        <taxon>Symbiodiniaceae</taxon>
        <taxon>Symbiodinium</taxon>
    </lineage>
</organism>
<evidence type="ECO:0000313" key="1">
    <source>
        <dbReference type="EMBL" id="CAE7587695.1"/>
    </source>
</evidence>
<reference evidence="1" key="1">
    <citation type="submission" date="2021-02" db="EMBL/GenBank/DDBJ databases">
        <authorList>
            <person name="Dougan E. K."/>
            <person name="Rhodes N."/>
            <person name="Thang M."/>
            <person name="Chan C."/>
        </authorList>
    </citation>
    <scope>NUCLEOTIDE SEQUENCE</scope>
</reference>
<keyword evidence="2" id="KW-1185">Reference proteome</keyword>
<accession>A0A812USG5</accession>
<sequence length="71" mass="7886">MLIGSDSEVQELLDSINLTGTQLREEEFLRIMAAVRDMELESIAKVLKLTEATTGRSRGIGLEPHNFVLKA</sequence>
<proteinExistence type="predicted"/>